<reference evidence="4 5" key="2">
    <citation type="submission" date="2018-06" db="EMBL/GenBank/DDBJ databases">
        <title>Metagenomic assembly of (sub)arctic Cyanobacteria and their associated microbiome from non-axenic cultures.</title>
        <authorList>
            <person name="Baurain D."/>
        </authorList>
    </citation>
    <scope>NUCLEOTIDE SEQUENCE [LARGE SCALE GENOMIC DNA]</scope>
    <source>
        <strain evidence="4">ULC041bin1</strain>
    </source>
</reference>
<dbReference type="EMBL" id="QBMN01000033">
    <property type="protein sequence ID" value="PZO43061.1"/>
    <property type="molecule type" value="Genomic_DNA"/>
</dbReference>
<sequence>MQALKEVQQSQGGLFNDQGVPLSFERDTDNHDTEALAAASTGAVLCDRSHWGLIELTGGDRLRFLHNQTTNTFTQRQPGEGCHTVFVTSTARTIDLTTVYVTDDSLIILTSPGQDQRLLDWMDRYIFPADQVALKNLTGETAIFSLMGPGSSAVLTQLGIDLEPDLPVAHHNVIDLNGTTLRVALGSGLNLPGYTLLVPAVAAVQVWQALAAAGATLAGEALWQQLRIMQGYPAPGAELTDDYNPLEAGLWQTISFDKGCYIGQETIARLNTYQGVKQQLWGIELTAPVAVGTPITVGDDKVGLLTSVVATATGARGLGYIRTKAGGAGLAVTVGSSSGVTVDVPFLSRGYLNAAG</sequence>
<proteinExistence type="predicted"/>
<dbReference type="AlphaFoldDB" id="A0A2W4Y6K9"/>
<dbReference type="PIRSF" id="PIRSF006487">
    <property type="entry name" value="GcvT"/>
    <property type="match status" value="1"/>
</dbReference>
<dbReference type="InterPro" id="IPR028896">
    <property type="entry name" value="GcvT/YgfZ/DmdA"/>
</dbReference>
<evidence type="ECO:0000313" key="5">
    <source>
        <dbReference type="Proteomes" id="UP000249081"/>
    </source>
</evidence>
<dbReference type="NCBIfam" id="TIGR03317">
    <property type="entry name" value="ygfZ_signature"/>
    <property type="match status" value="1"/>
</dbReference>
<comment type="caution">
    <text evidence="4">The sequence shown here is derived from an EMBL/GenBank/DDBJ whole genome shotgun (WGS) entry which is preliminary data.</text>
</comment>
<dbReference type="InterPro" id="IPR017703">
    <property type="entry name" value="YgfZ/GCV_T_CS"/>
</dbReference>
<reference evidence="5" key="1">
    <citation type="submission" date="2018-04" db="EMBL/GenBank/DDBJ databases">
        <authorList>
            <person name="Cornet L."/>
        </authorList>
    </citation>
    <scope>NUCLEOTIDE SEQUENCE [LARGE SCALE GENOMIC DNA]</scope>
</reference>
<evidence type="ECO:0000259" key="3">
    <source>
        <dbReference type="Pfam" id="PF01571"/>
    </source>
</evidence>
<keyword evidence="1" id="KW-0809">Transit peptide</keyword>
<evidence type="ECO:0000256" key="1">
    <source>
        <dbReference type="ARBA" id="ARBA00022946"/>
    </source>
</evidence>
<dbReference type="InterPro" id="IPR006222">
    <property type="entry name" value="GCVT_N"/>
</dbReference>
<accession>A0A2W4Y6K9</accession>
<dbReference type="Pfam" id="PF01571">
    <property type="entry name" value="GCV_T"/>
    <property type="match status" value="1"/>
</dbReference>
<organism evidence="4 5">
    <name type="scientific">Shackletoniella antarctica</name>
    <dbReference type="NCBI Taxonomy" id="268115"/>
    <lineage>
        <taxon>Bacteria</taxon>
        <taxon>Bacillati</taxon>
        <taxon>Cyanobacteriota</taxon>
        <taxon>Cyanophyceae</taxon>
        <taxon>Oculatellales</taxon>
        <taxon>Oculatellaceae</taxon>
        <taxon>Shackletoniella</taxon>
    </lineage>
</organism>
<dbReference type="Proteomes" id="UP000249081">
    <property type="component" value="Unassembled WGS sequence"/>
</dbReference>
<dbReference type="InterPro" id="IPR027266">
    <property type="entry name" value="TrmE/GcvT-like"/>
</dbReference>
<protein>
    <submittedName>
        <fullName evidence="4">Folate-binding protein YgfZ</fullName>
    </submittedName>
</protein>
<dbReference type="SUPFAM" id="SSF103025">
    <property type="entry name" value="Folate-binding domain"/>
    <property type="match status" value="1"/>
</dbReference>
<feature type="domain" description="GCVT N-terminal" evidence="3">
    <location>
        <begin position="20"/>
        <end position="258"/>
    </location>
</feature>
<evidence type="ECO:0000313" key="4">
    <source>
        <dbReference type="EMBL" id="PZO43061.1"/>
    </source>
</evidence>
<dbReference type="PANTHER" id="PTHR43757">
    <property type="entry name" value="AMINOMETHYLTRANSFERASE"/>
    <property type="match status" value="1"/>
</dbReference>
<evidence type="ECO:0000256" key="2">
    <source>
        <dbReference type="SAM" id="MobiDB-lite"/>
    </source>
</evidence>
<dbReference type="Gene3D" id="3.30.1360.120">
    <property type="entry name" value="Probable tRNA modification gtpase trme, domain 1"/>
    <property type="match status" value="1"/>
</dbReference>
<name>A0A2W4Y6K9_9CYAN</name>
<gene>
    <name evidence="4" type="ORF">DCF17_06725</name>
</gene>
<dbReference type="PANTHER" id="PTHR43757:SF14">
    <property type="entry name" value="GLYCINE CLEAVAGE T-PROTEIN FAMILY"/>
    <property type="match status" value="1"/>
</dbReference>
<feature type="region of interest" description="Disordered" evidence="2">
    <location>
        <begin position="1"/>
        <end position="27"/>
    </location>
</feature>